<dbReference type="EC" id="3.1.1.-" evidence="12"/>
<evidence type="ECO:0000256" key="4">
    <source>
        <dbReference type="ARBA" id="ARBA00022692"/>
    </source>
</evidence>
<feature type="transmembrane region" description="Helical" evidence="13">
    <location>
        <begin position="154"/>
        <end position="175"/>
    </location>
</feature>
<feature type="transmembrane region" description="Helical" evidence="13">
    <location>
        <begin position="44"/>
        <end position="62"/>
    </location>
</feature>
<dbReference type="RefSeq" id="XP_040647343.1">
    <property type="nucleotide sequence ID" value="XM_040790390.1"/>
</dbReference>
<dbReference type="SUPFAM" id="SSF53474">
    <property type="entry name" value="alpha/beta-Hydrolases"/>
    <property type="match status" value="1"/>
</dbReference>
<evidence type="ECO:0000313" key="15">
    <source>
        <dbReference type="Proteomes" id="UP000070168"/>
    </source>
</evidence>
<feature type="transmembrane region" description="Helical" evidence="13">
    <location>
        <begin position="196"/>
        <end position="213"/>
    </location>
</feature>
<name>A0A135LIK4_PENPA</name>
<dbReference type="GeneID" id="63705690"/>
<evidence type="ECO:0000256" key="8">
    <source>
        <dbReference type="ARBA" id="ARBA00022837"/>
    </source>
</evidence>
<evidence type="ECO:0000256" key="2">
    <source>
        <dbReference type="ARBA" id="ARBA00006249"/>
    </source>
</evidence>
<dbReference type="EMBL" id="LHQR01000065">
    <property type="protein sequence ID" value="KXG48807.1"/>
    <property type="molecule type" value="Genomic_DNA"/>
</dbReference>
<evidence type="ECO:0000256" key="12">
    <source>
        <dbReference type="RuleBase" id="RU361238"/>
    </source>
</evidence>
<evidence type="ECO:0000256" key="1">
    <source>
        <dbReference type="ARBA" id="ARBA00004141"/>
    </source>
</evidence>
<feature type="transmembrane region" description="Helical" evidence="13">
    <location>
        <begin position="233"/>
        <end position="252"/>
    </location>
</feature>
<dbReference type="GO" id="GO:0046872">
    <property type="term" value="F:metal ion binding"/>
    <property type="evidence" value="ECO:0007669"/>
    <property type="project" value="UniProtKB-KW"/>
</dbReference>
<keyword evidence="9 13" id="KW-1133">Transmembrane helix</keyword>
<evidence type="ECO:0000256" key="6">
    <source>
        <dbReference type="ARBA" id="ARBA00022729"/>
    </source>
</evidence>
<keyword evidence="7 12" id="KW-0378">Hydrolase</keyword>
<dbReference type="AlphaFoldDB" id="A0A135LIK4"/>
<gene>
    <name evidence="14" type="ORF">PGRI_026770</name>
</gene>
<comment type="subcellular location">
    <subcellularLocation>
        <location evidence="1">Membrane</location>
        <topology evidence="1">Multi-pass membrane protein</topology>
    </subcellularLocation>
</comment>
<dbReference type="InterPro" id="IPR011118">
    <property type="entry name" value="Tannase/feruloyl_esterase"/>
</dbReference>
<protein>
    <recommendedName>
        <fullName evidence="12">Carboxylic ester hydrolase</fullName>
        <ecNumber evidence="12">3.1.1.-</ecNumber>
    </recommendedName>
</protein>
<keyword evidence="3" id="KW-0719">Serine esterase</keyword>
<dbReference type="Pfam" id="PF07519">
    <property type="entry name" value="Tannase"/>
    <property type="match status" value="1"/>
</dbReference>
<feature type="transmembrane region" description="Helical" evidence="13">
    <location>
        <begin position="82"/>
        <end position="103"/>
    </location>
</feature>
<dbReference type="Proteomes" id="UP000070168">
    <property type="component" value="Unassembled WGS sequence"/>
</dbReference>
<evidence type="ECO:0000256" key="5">
    <source>
        <dbReference type="ARBA" id="ARBA00022723"/>
    </source>
</evidence>
<evidence type="ECO:0000256" key="13">
    <source>
        <dbReference type="SAM" id="Phobius"/>
    </source>
</evidence>
<keyword evidence="15" id="KW-1185">Reference proteome</keyword>
<keyword evidence="5" id="KW-0479">Metal-binding</keyword>
<dbReference type="OrthoDB" id="3039123at2759"/>
<evidence type="ECO:0000256" key="9">
    <source>
        <dbReference type="ARBA" id="ARBA00022989"/>
    </source>
</evidence>
<dbReference type="PANTHER" id="PTHR33938">
    <property type="entry name" value="FERULOYL ESTERASE B-RELATED"/>
    <property type="match status" value="1"/>
</dbReference>
<dbReference type="GO" id="GO:0030600">
    <property type="term" value="F:feruloyl esterase activity"/>
    <property type="evidence" value="ECO:0007669"/>
    <property type="project" value="UniProtKB-ARBA"/>
</dbReference>
<dbReference type="Pfam" id="PF04479">
    <property type="entry name" value="RTA1"/>
    <property type="match status" value="1"/>
</dbReference>
<comment type="similarity">
    <text evidence="2 12">Belongs to the tannase family.</text>
</comment>
<sequence>MSQFASRSYKFWNYAPSIPAAVIFMLIFIALTGLVSWKLFKTRTWFCIAFALGGLFEIIGYIGRCIAHNNTTTMGPYIVANMFILLGPTLFAASIYMTLGRVIRRVQGEHLSVIRVSRLTKTFVWGDVLSFVVQGNSSSLSVLGYAQWGKVCVIAGLAIQLISFSLFWVTAIIFAKRLRRTPTPECLKPGIPWQRSLHMLYAVSALILVRSIFRIVEYIMDNDGYLLMHEWTMYVFDSVPMAAVMVIFFIWYPNQMSLNADFERSIPLAHSYSEHDLSESNLSPSLCSAHAFSYPHIPGAEVLSLQAAQVSNVSKYIPEWYYYNHGSVTAQNLNFCNVTVTYKHTAKNNTINVGILLPSDSWNERLQGIGGNGYTAGLTSTTEYGMIAAAAEGYVAVSTDGGHTTDDPADWGLENGMPDYETMYNFGIASLGDAAIIGKSIAESAYGSKPKYSYWTGCSQGGRQGLALAQQYPEAYDGIVASAPAINWPQFSVAGYWVQFVMNQLDEYPYPCEINAVTDAALSACDSADGVVDGISSDRDCVFDPFILVGTQINCSDTGSQLRISAGTAEIVNATWTGARDEQGNFLWYGFNPGTALTGENTPVNTKCVNGSCTAVSSQLYDRWAQVFVEHNLNFTLRNITHGEYDHIFRKSVQQWNLVFGTNNPDLSRFRDAGGKMLTYHGLMDEVIPPNGTRSYYEAIAAGDSSVHEYYKLFEAPMMGHCFGTKGGYPSTMFDSLVAWVESGDAPTSLPVKYTPEDGKTYDRILCPYPQRVKYRGTGDATSADAFHCAE</sequence>
<dbReference type="GO" id="GO:0072330">
    <property type="term" value="P:monocarboxylic acid biosynthetic process"/>
    <property type="evidence" value="ECO:0007669"/>
    <property type="project" value="UniProtKB-ARBA"/>
</dbReference>
<dbReference type="InterPro" id="IPR029058">
    <property type="entry name" value="AB_hydrolase_fold"/>
</dbReference>
<evidence type="ECO:0000256" key="10">
    <source>
        <dbReference type="ARBA" id="ARBA00023136"/>
    </source>
</evidence>
<dbReference type="GO" id="GO:0016020">
    <property type="term" value="C:membrane"/>
    <property type="evidence" value="ECO:0007669"/>
    <property type="project" value="UniProtKB-SubCell"/>
</dbReference>
<evidence type="ECO:0000256" key="11">
    <source>
        <dbReference type="ARBA" id="ARBA00023157"/>
    </source>
</evidence>
<dbReference type="PANTHER" id="PTHR33938:SF8">
    <property type="entry name" value="CARBOXYLIC ESTER HYDROLASE"/>
    <property type="match status" value="1"/>
</dbReference>
<accession>A0A135LIK4</accession>
<keyword evidence="11" id="KW-1015">Disulfide bond</keyword>
<dbReference type="STRING" id="5078.A0A135LIK4"/>
<dbReference type="InterPro" id="IPR007568">
    <property type="entry name" value="RTA1"/>
</dbReference>
<feature type="transmembrane region" description="Helical" evidence="13">
    <location>
        <begin position="18"/>
        <end position="37"/>
    </location>
</feature>
<comment type="caution">
    <text evidence="14">The sequence shown here is derived from an EMBL/GenBank/DDBJ whole genome shotgun (WGS) entry which is preliminary data.</text>
</comment>
<evidence type="ECO:0000313" key="14">
    <source>
        <dbReference type="EMBL" id="KXG48807.1"/>
    </source>
</evidence>
<keyword evidence="10 13" id="KW-0472">Membrane</keyword>
<keyword evidence="8" id="KW-0106">Calcium</keyword>
<dbReference type="GO" id="GO:0017000">
    <property type="term" value="P:antibiotic biosynthetic process"/>
    <property type="evidence" value="ECO:0007669"/>
    <property type="project" value="UniProtKB-ARBA"/>
</dbReference>
<organism evidence="14 15">
    <name type="scientific">Penicillium patulum</name>
    <name type="common">Penicillium griseofulvum</name>
    <dbReference type="NCBI Taxonomy" id="5078"/>
    <lineage>
        <taxon>Eukaryota</taxon>
        <taxon>Fungi</taxon>
        <taxon>Dikarya</taxon>
        <taxon>Ascomycota</taxon>
        <taxon>Pezizomycotina</taxon>
        <taxon>Eurotiomycetes</taxon>
        <taxon>Eurotiomycetidae</taxon>
        <taxon>Eurotiales</taxon>
        <taxon>Aspergillaceae</taxon>
        <taxon>Penicillium</taxon>
    </lineage>
</organism>
<dbReference type="Gene3D" id="3.40.50.1820">
    <property type="entry name" value="alpha/beta hydrolase"/>
    <property type="match status" value="1"/>
</dbReference>
<dbReference type="OMA" id="MITYHGM"/>
<reference evidence="14 15" key="1">
    <citation type="journal article" date="2016" name="BMC Genomics">
        <title>Genome sequencing and secondary metabolism of the postharvest pathogen Penicillium griseofulvum.</title>
        <authorList>
            <person name="Banani H."/>
            <person name="Marcet-Houben M."/>
            <person name="Ballester A.R."/>
            <person name="Abbruscato P."/>
            <person name="Gonzalez-Candelas L."/>
            <person name="Gabaldon T."/>
            <person name="Spadaro D."/>
        </authorList>
    </citation>
    <scope>NUCLEOTIDE SEQUENCE [LARGE SCALE GENOMIC DNA]</scope>
    <source>
        <strain evidence="14 15">PG3</strain>
    </source>
</reference>
<evidence type="ECO:0000256" key="3">
    <source>
        <dbReference type="ARBA" id="ARBA00022487"/>
    </source>
</evidence>
<keyword evidence="4 13" id="KW-0812">Transmembrane</keyword>
<keyword evidence="6" id="KW-0732">Signal</keyword>
<evidence type="ECO:0000256" key="7">
    <source>
        <dbReference type="ARBA" id="ARBA00022801"/>
    </source>
</evidence>
<proteinExistence type="inferred from homology"/>